<dbReference type="PANTHER" id="PTHR46677:SF1">
    <property type="entry name" value="SMC5-SMC6 COMPLEX LOCALIZATION FACTOR PROTEIN 1"/>
    <property type="match status" value="1"/>
</dbReference>
<feature type="region of interest" description="Disordered" evidence="1">
    <location>
        <begin position="108"/>
        <end position="137"/>
    </location>
</feature>
<dbReference type="AlphaFoldDB" id="A0A8S3Y4T2"/>
<evidence type="ECO:0000256" key="1">
    <source>
        <dbReference type="SAM" id="MobiDB-lite"/>
    </source>
</evidence>
<gene>
    <name evidence="2" type="ORF">PAPOLLO_LOCUS25726</name>
</gene>
<dbReference type="PANTHER" id="PTHR46677">
    <property type="entry name" value="SMC5-SMC6 COMPLEX LOCALIZATION FACTOR PROTEIN 1"/>
    <property type="match status" value="1"/>
</dbReference>
<dbReference type="Proteomes" id="UP000691718">
    <property type="component" value="Unassembled WGS sequence"/>
</dbReference>
<dbReference type="GO" id="GO:1990166">
    <property type="term" value="P:protein localization to site of double-strand break"/>
    <property type="evidence" value="ECO:0007669"/>
    <property type="project" value="TreeGrafter"/>
</dbReference>
<feature type="region of interest" description="Disordered" evidence="1">
    <location>
        <begin position="150"/>
        <end position="170"/>
    </location>
</feature>
<dbReference type="CDD" id="cd17738">
    <property type="entry name" value="BRCT_TopBP1_rpt7"/>
    <property type="match status" value="1"/>
</dbReference>
<reference evidence="2" key="1">
    <citation type="submission" date="2021-04" db="EMBL/GenBank/DDBJ databases">
        <authorList>
            <person name="Tunstrom K."/>
        </authorList>
    </citation>
    <scope>NUCLEOTIDE SEQUENCE</scope>
</reference>
<dbReference type="EMBL" id="CAJQZP010001557">
    <property type="protein sequence ID" value="CAG5053705.1"/>
    <property type="molecule type" value="Genomic_DNA"/>
</dbReference>
<proteinExistence type="predicted"/>
<dbReference type="FunFam" id="3.40.50.10190:FF:000018">
    <property type="entry name" value="DNA topoisomerase 2-binding protein 1"/>
    <property type="match status" value="1"/>
</dbReference>
<comment type="caution">
    <text evidence="2">The sequence shown here is derived from an EMBL/GenBank/DDBJ whole genome shotgun (WGS) entry which is preliminary data.</text>
</comment>
<feature type="compositionally biased region" description="Low complexity" evidence="1">
    <location>
        <begin position="108"/>
        <end position="119"/>
    </location>
</feature>
<dbReference type="GO" id="GO:0006974">
    <property type="term" value="P:DNA damage response"/>
    <property type="evidence" value="ECO:0007669"/>
    <property type="project" value="TreeGrafter"/>
</dbReference>
<dbReference type="GO" id="GO:0005634">
    <property type="term" value="C:nucleus"/>
    <property type="evidence" value="ECO:0007669"/>
    <property type="project" value="TreeGrafter"/>
</dbReference>
<dbReference type="InterPro" id="IPR042479">
    <property type="entry name" value="Slf1"/>
</dbReference>
<evidence type="ECO:0000313" key="2">
    <source>
        <dbReference type="EMBL" id="CAG5053705.1"/>
    </source>
</evidence>
<feature type="compositionally biased region" description="Polar residues" evidence="1">
    <location>
        <begin position="151"/>
        <end position="169"/>
    </location>
</feature>
<dbReference type="OrthoDB" id="251770at2759"/>
<dbReference type="GO" id="GO:0035861">
    <property type="term" value="C:site of double-strand break"/>
    <property type="evidence" value="ECO:0007669"/>
    <property type="project" value="TreeGrafter"/>
</dbReference>
<sequence>MTTVDTLGPHACRRTRVSCTATPQHHNTCTLSHCLVALVLDDDIEKNPETPDSAFGAALRPGSGPLSPDSRKRLWRVVNELPTKQQQPTREQHTPLSEIRNRFLAQFHSDSSTPPSDHPVAPRKLHLQDQSETPPPKMVKLSVEQGVGSIASETDVSGKCESSTSSASKTLPAAVDAQLQRLSAALTNRLSSQRAKRSRDSVSVTPASGPDSEPGPLSQPNTVGWDDTAAAQQPVEEKQPEIKRFMLSSNVDNREEITCMILHLGGAVSEGAELDPLATHLLCAAPGRSEKMLGSVAAGRWVLHPAYVARSRAAGTFLQEEDFEWGNPRASCLPELSGAEKTLAEAAHRWRACRESGRPGPFAGVVALLHVPAARRRLLARLVRAGDGLAPDDEPPYNNENITVCFADIKRYPLSERDSTWLKSRKIPVCPPVLLSSYLTEETRPNPEQHCLPEFRPK</sequence>
<keyword evidence="3" id="KW-1185">Reference proteome</keyword>
<feature type="region of interest" description="Disordered" evidence="1">
    <location>
        <begin position="188"/>
        <end position="225"/>
    </location>
</feature>
<name>A0A8S3Y4T2_PARAO</name>
<feature type="region of interest" description="Disordered" evidence="1">
    <location>
        <begin position="49"/>
        <end position="70"/>
    </location>
</feature>
<dbReference type="GO" id="GO:2000781">
    <property type="term" value="P:positive regulation of double-strand break repair"/>
    <property type="evidence" value="ECO:0007669"/>
    <property type="project" value="InterPro"/>
</dbReference>
<evidence type="ECO:0000313" key="3">
    <source>
        <dbReference type="Proteomes" id="UP000691718"/>
    </source>
</evidence>
<accession>A0A8S3Y4T2</accession>
<protein>
    <submittedName>
        <fullName evidence="2">(apollo) hypothetical protein</fullName>
    </submittedName>
</protein>
<organism evidence="2 3">
    <name type="scientific">Parnassius apollo</name>
    <name type="common">Apollo butterfly</name>
    <name type="synonym">Papilio apollo</name>
    <dbReference type="NCBI Taxonomy" id="110799"/>
    <lineage>
        <taxon>Eukaryota</taxon>
        <taxon>Metazoa</taxon>
        <taxon>Ecdysozoa</taxon>
        <taxon>Arthropoda</taxon>
        <taxon>Hexapoda</taxon>
        <taxon>Insecta</taxon>
        <taxon>Pterygota</taxon>
        <taxon>Neoptera</taxon>
        <taxon>Endopterygota</taxon>
        <taxon>Lepidoptera</taxon>
        <taxon>Glossata</taxon>
        <taxon>Ditrysia</taxon>
        <taxon>Papilionoidea</taxon>
        <taxon>Papilionidae</taxon>
        <taxon>Parnassiinae</taxon>
        <taxon>Parnassini</taxon>
        <taxon>Parnassius</taxon>
        <taxon>Parnassius</taxon>
    </lineage>
</organism>